<dbReference type="OrthoDB" id="9811975at2"/>
<reference evidence="10 11" key="1">
    <citation type="submission" date="2018-12" db="EMBL/GenBank/DDBJ databases">
        <authorList>
            <person name="Yang E."/>
        </authorList>
    </citation>
    <scope>NUCLEOTIDE SEQUENCE [LARGE SCALE GENOMIC DNA]</scope>
    <source>
        <strain evidence="10 11">SOD</strain>
    </source>
</reference>
<evidence type="ECO:0000256" key="7">
    <source>
        <dbReference type="ARBA" id="ARBA00023136"/>
    </source>
</evidence>
<keyword evidence="3" id="KW-0813">Transport</keyword>
<dbReference type="Proteomes" id="UP000278085">
    <property type="component" value="Unassembled WGS sequence"/>
</dbReference>
<feature type="transmembrane region" description="Helical" evidence="9">
    <location>
        <begin position="82"/>
        <end position="99"/>
    </location>
</feature>
<sequence length="349" mass="35228">MDQSRRPAGRPGDPGRRRQSLGRALSPGSRIALLAPVLPALLLASMLVGAGDAGMADLRAALAGGDDSPLQMIVRDVRAPRTLAALLVGAALGVAGMLMQTVTRNRLAEPGLLGVNAGAALGVVAGITWAGAESGLAYLLWAGAGALLGNACVLGVANAGRQSGSPLRLVLAGVALGATFHGLSSAMLLSQPSGYDQYRFWVLGSLAGSNGGMILLAAPFIVFGLLAALFLARPLSAMLLGDDIARSLGHSPRMLRAAVAFTATLLTGSAVALTGPIAFLGLLAPFLARALAQGLAAQLAASAWVGAIVLLFADLGARLVAQPFETPISVLTALFGAPLLVWLARGSTR</sequence>
<proteinExistence type="inferred from homology"/>
<feature type="region of interest" description="Disordered" evidence="8">
    <location>
        <begin position="1"/>
        <end position="23"/>
    </location>
</feature>
<evidence type="ECO:0000256" key="1">
    <source>
        <dbReference type="ARBA" id="ARBA00004651"/>
    </source>
</evidence>
<dbReference type="EMBL" id="RXLQ01000014">
    <property type="protein sequence ID" value="RSZ56545.1"/>
    <property type="molecule type" value="Genomic_DNA"/>
</dbReference>
<evidence type="ECO:0000256" key="4">
    <source>
        <dbReference type="ARBA" id="ARBA00022475"/>
    </source>
</evidence>
<feature type="transmembrane region" description="Helical" evidence="9">
    <location>
        <begin position="31"/>
        <end position="50"/>
    </location>
</feature>
<dbReference type="InterPro" id="IPR037294">
    <property type="entry name" value="ABC_BtuC-like"/>
</dbReference>
<comment type="similarity">
    <text evidence="2">Belongs to the binding-protein-dependent transport system permease family. FecCD subfamily.</text>
</comment>
<dbReference type="SUPFAM" id="SSF81345">
    <property type="entry name" value="ABC transporter involved in vitamin B12 uptake, BtuC"/>
    <property type="match status" value="1"/>
</dbReference>
<protein>
    <submittedName>
        <fullName evidence="10">Iron ABC transporter permease</fullName>
    </submittedName>
</protein>
<feature type="transmembrane region" description="Helical" evidence="9">
    <location>
        <begin position="324"/>
        <end position="344"/>
    </location>
</feature>
<dbReference type="GO" id="GO:0033214">
    <property type="term" value="P:siderophore-iron import into cell"/>
    <property type="evidence" value="ECO:0007669"/>
    <property type="project" value="TreeGrafter"/>
</dbReference>
<evidence type="ECO:0000313" key="11">
    <source>
        <dbReference type="Proteomes" id="UP000278085"/>
    </source>
</evidence>
<feature type="transmembrane region" description="Helical" evidence="9">
    <location>
        <begin position="169"/>
        <end position="191"/>
    </location>
</feature>
<dbReference type="AlphaFoldDB" id="A0A430HGA0"/>
<dbReference type="Gene3D" id="1.10.3470.10">
    <property type="entry name" value="ABC transporter involved in vitamin B12 uptake, BtuC"/>
    <property type="match status" value="1"/>
</dbReference>
<evidence type="ECO:0000256" key="5">
    <source>
        <dbReference type="ARBA" id="ARBA00022692"/>
    </source>
</evidence>
<keyword evidence="7 9" id="KW-0472">Membrane</keyword>
<evidence type="ECO:0000256" key="6">
    <source>
        <dbReference type="ARBA" id="ARBA00022989"/>
    </source>
</evidence>
<dbReference type="CDD" id="cd06550">
    <property type="entry name" value="TM_ABC_iron-siderophores_like"/>
    <property type="match status" value="1"/>
</dbReference>
<dbReference type="PANTHER" id="PTHR30472:SF1">
    <property type="entry name" value="FE(3+) DICITRATE TRANSPORT SYSTEM PERMEASE PROTEIN FECC-RELATED"/>
    <property type="match status" value="1"/>
</dbReference>
<feature type="transmembrane region" description="Helical" evidence="9">
    <location>
        <begin position="254"/>
        <end position="284"/>
    </location>
</feature>
<comment type="subcellular location">
    <subcellularLocation>
        <location evidence="1">Cell membrane</location>
        <topology evidence="1">Multi-pass membrane protein</topology>
    </subcellularLocation>
</comment>
<dbReference type="GO" id="GO:0005886">
    <property type="term" value="C:plasma membrane"/>
    <property type="evidence" value="ECO:0007669"/>
    <property type="project" value="UniProtKB-SubCell"/>
</dbReference>
<comment type="caution">
    <text evidence="10">The sequence shown here is derived from an EMBL/GenBank/DDBJ whole genome shotgun (WGS) entry which is preliminary data.</text>
</comment>
<accession>A0A430HGA0</accession>
<feature type="transmembrane region" description="Helical" evidence="9">
    <location>
        <begin position="290"/>
        <end position="312"/>
    </location>
</feature>
<feature type="transmembrane region" description="Helical" evidence="9">
    <location>
        <begin position="211"/>
        <end position="233"/>
    </location>
</feature>
<organism evidence="10 11">
    <name type="scientific">Massilia atriviolacea</name>
    <dbReference type="NCBI Taxonomy" id="2495579"/>
    <lineage>
        <taxon>Bacteria</taxon>
        <taxon>Pseudomonadati</taxon>
        <taxon>Pseudomonadota</taxon>
        <taxon>Betaproteobacteria</taxon>
        <taxon>Burkholderiales</taxon>
        <taxon>Oxalobacteraceae</taxon>
        <taxon>Telluria group</taxon>
        <taxon>Massilia</taxon>
    </lineage>
</organism>
<keyword evidence="4" id="KW-1003">Cell membrane</keyword>
<keyword evidence="11" id="KW-1185">Reference proteome</keyword>
<dbReference type="GO" id="GO:0022857">
    <property type="term" value="F:transmembrane transporter activity"/>
    <property type="evidence" value="ECO:0007669"/>
    <property type="project" value="InterPro"/>
</dbReference>
<evidence type="ECO:0000313" key="10">
    <source>
        <dbReference type="EMBL" id="RSZ56545.1"/>
    </source>
</evidence>
<evidence type="ECO:0000256" key="9">
    <source>
        <dbReference type="SAM" id="Phobius"/>
    </source>
</evidence>
<evidence type="ECO:0000256" key="2">
    <source>
        <dbReference type="ARBA" id="ARBA00007935"/>
    </source>
</evidence>
<dbReference type="InterPro" id="IPR000522">
    <property type="entry name" value="ABC_transptr_permease_BtuC"/>
</dbReference>
<name>A0A430HGA0_9BURK</name>
<feature type="transmembrane region" description="Helical" evidence="9">
    <location>
        <begin position="138"/>
        <end position="157"/>
    </location>
</feature>
<keyword evidence="5 9" id="KW-0812">Transmembrane</keyword>
<gene>
    <name evidence="10" type="ORF">EJB06_23195</name>
</gene>
<dbReference type="Pfam" id="PF01032">
    <property type="entry name" value="FecCD"/>
    <property type="match status" value="1"/>
</dbReference>
<evidence type="ECO:0000256" key="8">
    <source>
        <dbReference type="SAM" id="MobiDB-lite"/>
    </source>
</evidence>
<evidence type="ECO:0000256" key="3">
    <source>
        <dbReference type="ARBA" id="ARBA00022448"/>
    </source>
</evidence>
<feature type="transmembrane region" description="Helical" evidence="9">
    <location>
        <begin position="111"/>
        <end position="132"/>
    </location>
</feature>
<dbReference type="PANTHER" id="PTHR30472">
    <property type="entry name" value="FERRIC ENTEROBACTIN TRANSPORT SYSTEM PERMEASE PROTEIN"/>
    <property type="match status" value="1"/>
</dbReference>
<keyword evidence="6 9" id="KW-1133">Transmembrane helix</keyword>